<name>A0A0K6IN56_9GAMM</name>
<keyword evidence="2" id="KW-1185">Reference proteome</keyword>
<dbReference type="RefSeq" id="WP_055463623.1">
    <property type="nucleotide sequence ID" value="NZ_CYHG01000008.1"/>
</dbReference>
<reference evidence="2" key="1">
    <citation type="submission" date="2015-08" db="EMBL/GenBank/DDBJ databases">
        <authorList>
            <person name="Varghese N."/>
        </authorList>
    </citation>
    <scope>NUCLEOTIDE SEQUENCE [LARGE SCALE GENOMIC DNA]</scope>
    <source>
        <strain evidence="2">JCM 18476</strain>
    </source>
</reference>
<keyword evidence="1" id="KW-0436">Ligase</keyword>
<sequence>MSKFCLVLCSKYDFSVDLVIQELEESGVDYIRLNKEELSDYLINIDPVKRVLAVKGHGINREILNVTSVWFRQPVFIRNTPGHALALEEQLSRSQWAAFLRGLIIFENAIWMNWPASTYSAESKPYQLMLASKIGFKVPETMIGNDSNYFEKFDTDIIVKSLDTVLLRDGEDCLFTYTSSITSKELNEDNTKIAPLTVQEYVYPKTDIRVTVIGEKVHAVRITSAGSGIDEDWRLLKKEEIEYTDVKLPPVIVGYCREIVREMGLRFGAIDLIESNEIYYFIEINPTGEWGWLSTENRPIEKDIANMLAG</sequence>
<organism evidence="1 2">
    <name type="scientific">Marinomonas fungiae</name>
    <dbReference type="NCBI Taxonomy" id="1137284"/>
    <lineage>
        <taxon>Bacteria</taxon>
        <taxon>Pseudomonadati</taxon>
        <taxon>Pseudomonadota</taxon>
        <taxon>Gammaproteobacteria</taxon>
        <taxon>Oceanospirillales</taxon>
        <taxon>Oceanospirillaceae</taxon>
        <taxon>Marinomonas</taxon>
    </lineage>
</organism>
<dbReference type="STRING" id="1137284.GCA_001418205_02556"/>
<evidence type="ECO:0000313" key="2">
    <source>
        <dbReference type="Proteomes" id="UP000182769"/>
    </source>
</evidence>
<dbReference type="SUPFAM" id="SSF56059">
    <property type="entry name" value="Glutathione synthetase ATP-binding domain-like"/>
    <property type="match status" value="1"/>
</dbReference>
<protein>
    <submittedName>
        <fullName evidence="1">Glutathione synthase/RimK-type ligase, ATP-grasp superfamily</fullName>
    </submittedName>
</protein>
<gene>
    <name evidence="1" type="ORF">Ga0061065_10834</name>
</gene>
<proteinExistence type="predicted"/>
<dbReference type="Gene3D" id="3.30.470.20">
    <property type="entry name" value="ATP-grasp fold, B domain"/>
    <property type="match status" value="1"/>
</dbReference>
<accession>A0A0K6IN56</accession>
<evidence type="ECO:0000313" key="1">
    <source>
        <dbReference type="EMBL" id="CUB04732.1"/>
    </source>
</evidence>
<dbReference type="PANTHER" id="PTHR21621:SF0">
    <property type="entry name" value="BETA-CITRYLGLUTAMATE SYNTHASE B-RELATED"/>
    <property type="match status" value="1"/>
</dbReference>
<dbReference type="OrthoDB" id="583309at2"/>
<dbReference type="Proteomes" id="UP000182769">
    <property type="component" value="Unassembled WGS sequence"/>
</dbReference>
<dbReference type="EMBL" id="CYHG01000008">
    <property type="protein sequence ID" value="CUB04732.1"/>
    <property type="molecule type" value="Genomic_DNA"/>
</dbReference>
<dbReference type="GO" id="GO:0009432">
    <property type="term" value="P:SOS response"/>
    <property type="evidence" value="ECO:0007669"/>
    <property type="project" value="TreeGrafter"/>
</dbReference>
<dbReference type="GO" id="GO:0018169">
    <property type="term" value="F:ribosomal S6-glutamic acid ligase activity"/>
    <property type="evidence" value="ECO:0007669"/>
    <property type="project" value="TreeGrafter"/>
</dbReference>
<dbReference type="AlphaFoldDB" id="A0A0K6IN56"/>
<dbReference type="GO" id="GO:0005737">
    <property type="term" value="C:cytoplasm"/>
    <property type="evidence" value="ECO:0007669"/>
    <property type="project" value="TreeGrafter"/>
</dbReference>
<dbReference type="PANTHER" id="PTHR21621">
    <property type="entry name" value="RIBOSOMAL PROTEIN S6 MODIFICATION PROTEIN"/>
    <property type="match status" value="1"/>
</dbReference>